<dbReference type="PRINTS" id="PR00081">
    <property type="entry name" value="GDHRDH"/>
</dbReference>
<organism evidence="4 5">
    <name type="scientific">Legionella erythra</name>
    <dbReference type="NCBI Taxonomy" id="448"/>
    <lineage>
        <taxon>Bacteria</taxon>
        <taxon>Pseudomonadati</taxon>
        <taxon>Pseudomonadota</taxon>
        <taxon>Gammaproteobacteria</taxon>
        <taxon>Legionellales</taxon>
        <taxon>Legionellaceae</taxon>
        <taxon>Legionella</taxon>
    </lineage>
</organism>
<dbReference type="SUPFAM" id="SSF51735">
    <property type="entry name" value="NAD(P)-binding Rossmann-fold domains"/>
    <property type="match status" value="1"/>
</dbReference>
<dbReference type="InterPro" id="IPR002347">
    <property type="entry name" value="SDR_fam"/>
</dbReference>
<comment type="caution">
    <text evidence="4">The sequence shown here is derived from an EMBL/GenBank/DDBJ whole genome shotgun (WGS) entry which is preliminary data.</text>
</comment>
<dbReference type="EMBL" id="LNYA01000028">
    <property type="protein sequence ID" value="KTC96592.1"/>
    <property type="molecule type" value="Genomic_DNA"/>
</dbReference>
<dbReference type="STRING" id="448.Lery_1798"/>
<dbReference type="AlphaFoldDB" id="A0A0W0TLU2"/>
<dbReference type="InterPro" id="IPR036291">
    <property type="entry name" value="NAD(P)-bd_dom_sf"/>
</dbReference>
<name>A0A0W0TLU2_LEGER</name>
<dbReference type="GO" id="GO:0016491">
    <property type="term" value="F:oxidoreductase activity"/>
    <property type="evidence" value="ECO:0007669"/>
    <property type="project" value="UniProtKB-KW"/>
</dbReference>
<comment type="similarity">
    <text evidence="1 3">Belongs to the short-chain dehydrogenases/reductases (SDR) family.</text>
</comment>
<gene>
    <name evidence="4" type="ORF">Lery_1798</name>
</gene>
<dbReference type="Pfam" id="PF00106">
    <property type="entry name" value="adh_short"/>
    <property type="match status" value="1"/>
</dbReference>
<proteinExistence type="inferred from homology"/>
<evidence type="ECO:0000256" key="2">
    <source>
        <dbReference type="ARBA" id="ARBA00023002"/>
    </source>
</evidence>
<protein>
    <submittedName>
        <fullName evidence="4">Short chain dehydrogenase</fullName>
    </submittedName>
</protein>
<evidence type="ECO:0000313" key="4">
    <source>
        <dbReference type="EMBL" id="KTC96592.1"/>
    </source>
</evidence>
<dbReference type="PRINTS" id="PR00080">
    <property type="entry name" value="SDRFAMILY"/>
</dbReference>
<dbReference type="RefSeq" id="WP_058526941.1">
    <property type="nucleotide sequence ID" value="NZ_CAAAHY010000012.1"/>
</dbReference>
<evidence type="ECO:0000256" key="1">
    <source>
        <dbReference type="ARBA" id="ARBA00006484"/>
    </source>
</evidence>
<dbReference type="PANTHER" id="PTHR42901">
    <property type="entry name" value="ALCOHOL DEHYDROGENASE"/>
    <property type="match status" value="1"/>
</dbReference>
<evidence type="ECO:0000256" key="3">
    <source>
        <dbReference type="RuleBase" id="RU000363"/>
    </source>
</evidence>
<dbReference type="OrthoDB" id="7301144at2"/>
<dbReference type="Gene3D" id="3.40.50.720">
    <property type="entry name" value="NAD(P)-binding Rossmann-like Domain"/>
    <property type="match status" value="1"/>
</dbReference>
<dbReference type="PANTHER" id="PTHR42901:SF1">
    <property type="entry name" value="ALCOHOL DEHYDROGENASE"/>
    <property type="match status" value="1"/>
</dbReference>
<evidence type="ECO:0000313" key="5">
    <source>
        <dbReference type="Proteomes" id="UP000054773"/>
    </source>
</evidence>
<accession>A0A0W0TLU2</accession>
<dbReference type="PIRSF" id="PIRSF000126">
    <property type="entry name" value="11-beta-HSD1"/>
    <property type="match status" value="1"/>
</dbReference>
<dbReference type="Proteomes" id="UP000054773">
    <property type="component" value="Unassembled WGS sequence"/>
</dbReference>
<dbReference type="PATRIC" id="fig|448.7.peg.1880"/>
<sequence length="259" mass="28551">MRTLITGASRGIGQAIAFEFARQGHDVVLVAREESRLSEFAATLRLKFGIQADSITMDLSRPGSARTLVETLENKQWDIECVINNAGIGCMADFVETNNETVNAMMQLNMVCLTELTHYYAERFSKLGRGKILQVASTAGFQPGPRMATYYATKAYVISLSQALAYELKPHGVTVSILCPGPTETAFMERAHMQGSWLARGIIGLMSAEKVARKAYNGLNSNKLFIIPGIMNKILVFAAKLSPSFMSTRIVAFFHRKQV</sequence>
<reference evidence="4 5" key="1">
    <citation type="submission" date="2015-11" db="EMBL/GenBank/DDBJ databases">
        <title>Genomic analysis of 38 Legionella species identifies large and diverse effector repertoires.</title>
        <authorList>
            <person name="Burstein D."/>
            <person name="Amaro F."/>
            <person name="Zusman T."/>
            <person name="Lifshitz Z."/>
            <person name="Cohen O."/>
            <person name="Gilbert J.A."/>
            <person name="Pupko T."/>
            <person name="Shuman H.A."/>
            <person name="Segal G."/>
        </authorList>
    </citation>
    <scope>NUCLEOTIDE SEQUENCE [LARGE SCALE GENOMIC DNA]</scope>
    <source>
        <strain evidence="4 5">SE-32A-C8</strain>
    </source>
</reference>
<dbReference type="CDD" id="cd05233">
    <property type="entry name" value="SDR_c"/>
    <property type="match status" value="1"/>
</dbReference>
<keyword evidence="5" id="KW-1185">Reference proteome</keyword>
<keyword evidence="2" id="KW-0560">Oxidoreductase</keyword>